<keyword evidence="1" id="KW-0597">Phosphoprotein</keyword>
<dbReference type="EMBL" id="SMKU01000054">
    <property type="protein sequence ID" value="TDD89936.1"/>
    <property type="molecule type" value="Genomic_DNA"/>
</dbReference>
<evidence type="ECO:0000259" key="3">
    <source>
        <dbReference type="PROSITE" id="PS50006"/>
    </source>
</evidence>
<dbReference type="RefSeq" id="WP_131892945.1">
    <property type="nucleotide sequence ID" value="NZ_SMKU01000054.1"/>
</dbReference>
<dbReference type="AlphaFoldDB" id="A0A4R5BW33"/>
<dbReference type="InterPro" id="IPR008984">
    <property type="entry name" value="SMAD_FHA_dom_sf"/>
</dbReference>
<dbReference type="CDD" id="cd00060">
    <property type="entry name" value="FHA"/>
    <property type="match status" value="1"/>
</dbReference>
<name>A0A4R5BW33_9ACTN</name>
<evidence type="ECO:0000313" key="5">
    <source>
        <dbReference type="Proteomes" id="UP000294513"/>
    </source>
</evidence>
<evidence type="ECO:0000256" key="1">
    <source>
        <dbReference type="ARBA" id="ARBA00022553"/>
    </source>
</evidence>
<dbReference type="Pfam" id="PF00498">
    <property type="entry name" value="FHA"/>
    <property type="match status" value="1"/>
</dbReference>
<comment type="caution">
    <text evidence="4">The sequence shown here is derived from an EMBL/GenBank/DDBJ whole genome shotgun (WGS) entry which is preliminary data.</text>
</comment>
<protein>
    <submittedName>
        <fullName evidence="4">FHA domain-containing protein</fullName>
    </submittedName>
</protein>
<keyword evidence="5" id="KW-1185">Reference proteome</keyword>
<organism evidence="4 5">
    <name type="scientific">Actinomadura rubrisoli</name>
    <dbReference type="NCBI Taxonomy" id="2530368"/>
    <lineage>
        <taxon>Bacteria</taxon>
        <taxon>Bacillati</taxon>
        <taxon>Actinomycetota</taxon>
        <taxon>Actinomycetes</taxon>
        <taxon>Streptosporangiales</taxon>
        <taxon>Thermomonosporaceae</taxon>
        <taxon>Actinomadura</taxon>
    </lineage>
</organism>
<accession>A0A4R5BW33</accession>
<dbReference type="InterPro" id="IPR050923">
    <property type="entry name" value="Cell_Proc_Reg/RNA_Proc"/>
</dbReference>
<dbReference type="PROSITE" id="PS50006">
    <property type="entry name" value="FHA_DOMAIN"/>
    <property type="match status" value="1"/>
</dbReference>
<dbReference type="PANTHER" id="PTHR23308">
    <property type="entry name" value="NUCLEAR INHIBITOR OF PROTEIN PHOSPHATASE-1"/>
    <property type="match status" value="1"/>
</dbReference>
<feature type="domain" description="FHA" evidence="3">
    <location>
        <begin position="173"/>
        <end position="232"/>
    </location>
</feature>
<gene>
    <name evidence="4" type="ORF">E1298_13520</name>
</gene>
<feature type="region of interest" description="Disordered" evidence="2">
    <location>
        <begin position="99"/>
        <end position="128"/>
    </location>
</feature>
<dbReference type="SMART" id="SM00240">
    <property type="entry name" value="FHA"/>
    <property type="match status" value="1"/>
</dbReference>
<feature type="region of interest" description="Disordered" evidence="2">
    <location>
        <begin position="30"/>
        <end position="65"/>
    </location>
</feature>
<sequence>MPVCPSGHTSSADDYCDVCGHLMEGARRAEFSGAARPHESASASVPPSAPASASRGGAEAGPEVCPRCGTPKSGRFCEVDGHDFAIAAVRTAELSADRAAQGAAEARRVPVPRQGDAPRPDGPPGAPPGWSVLIRADLDYYNSVIALEGPDSAALAFPPYCPERRVPLTGDQMRIGRRSTSRAILPEIDLSTPPEDPGVSHLHAVLLAQPDGTWVLVDPGSTNGTTLNGATEPIPVNIPVPLSDGDRVHVGAWTTITLSLQEEGPP</sequence>
<feature type="compositionally biased region" description="Low complexity" evidence="2">
    <location>
        <begin position="40"/>
        <end position="63"/>
    </location>
</feature>
<dbReference type="OrthoDB" id="5111283at2"/>
<dbReference type="SUPFAM" id="SSF49879">
    <property type="entry name" value="SMAD/FHA domain"/>
    <property type="match status" value="1"/>
</dbReference>
<dbReference type="Proteomes" id="UP000294513">
    <property type="component" value="Unassembled WGS sequence"/>
</dbReference>
<reference evidence="4 5" key="1">
    <citation type="submission" date="2019-03" db="EMBL/GenBank/DDBJ databases">
        <title>Draft genome sequences of novel Actinobacteria.</title>
        <authorList>
            <person name="Sahin N."/>
            <person name="Ay H."/>
            <person name="Saygin H."/>
        </authorList>
    </citation>
    <scope>NUCLEOTIDE SEQUENCE [LARGE SCALE GENOMIC DNA]</scope>
    <source>
        <strain evidence="4 5">H3C3</strain>
    </source>
</reference>
<proteinExistence type="predicted"/>
<dbReference type="InterPro" id="IPR000253">
    <property type="entry name" value="FHA_dom"/>
</dbReference>
<evidence type="ECO:0000313" key="4">
    <source>
        <dbReference type="EMBL" id="TDD89936.1"/>
    </source>
</evidence>
<evidence type="ECO:0000256" key="2">
    <source>
        <dbReference type="SAM" id="MobiDB-lite"/>
    </source>
</evidence>
<dbReference type="Gene3D" id="2.60.200.20">
    <property type="match status" value="1"/>
</dbReference>